<dbReference type="EMBL" id="BQFK01000001">
    <property type="protein sequence ID" value="GJJ42028.1"/>
    <property type="molecule type" value="Genomic_DNA"/>
</dbReference>
<protein>
    <submittedName>
        <fullName evidence="1">Uncharacterized protein</fullName>
    </submittedName>
</protein>
<comment type="caution">
    <text evidence="1">The sequence shown here is derived from an EMBL/GenBank/DDBJ whole genome shotgun (WGS) entry which is preliminary data.</text>
</comment>
<gene>
    <name evidence="1" type="ORF">CULCOIPH005_02170</name>
</gene>
<sequence>MLCCQLFHSDLHKQHDTTGTADLIQDEEEGFAQIVVAASAGKAWASPEKVEPALSHQFQQP</sequence>
<evidence type="ECO:0000313" key="2">
    <source>
        <dbReference type="Proteomes" id="UP001205910"/>
    </source>
</evidence>
<accession>A0ABD0BJ89</accession>
<dbReference type="Proteomes" id="UP001205910">
    <property type="component" value="Unassembled WGS sequence"/>
</dbReference>
<proteinExistence type="predicted"/>
<evidence type="ECO:0000313" key="1">
    <source>
        <dbReference type="EMBL" id="GJJ42028.1"/>
    </source>
</evidence>
<dbReference type="AlphaFoldDB" id="A0ABD0BJ89"/>
<reference evidence="1 2" key="1">
    <citation type="submission" date="2021-11" db="EMBL/GenBank/DDBJ databases">
        <title>Whole genome sequences of diphtheriae toxin producing Corynebacterium ulcerans isolates from cats in Osaka, Japan.</title>
        <authorList>
            <person name="Umeda K."/>
            <person name="Hirai Y."/>
        </authorList>
    </citation>
    <scope>NUCLEOTIDE SEQUENCE [LARGE SCALE GENOMIC DNA]</scope>
    <source>
        <strain evidence="1 2">12109B-1</strain>
    </source>
</reference>
<organism evidence="1 2">
    <name type="scientific">Corynebacterium ulcerans</name>
    <dbReference type="NCBI Taxonomy" id="65058"/>
    <lineage>
        <taxon>Bacteria</taxon>
        <taxon>Bacillati</taxon>
        <taxon>Actinomycetota</taxon>
        <taxon>Actinomycetes</taxon>
        <taxon>Mycobacteriales</taxon>
        <taxon>Corynebacteriaceae</taxon>
        <taxon>Corynebacterium</taxon>
    </lineage>
</organism>
<dbReference type="KEGG" id="cuz:Cul05146_0114"/>
<name>A0ABD0BJ89_CORUL</name>